<keyword evidence="3" id="KW-1185">Reference proteome</keyword>
<dbReference type="AlphaFoldDB" id="A0A9Q7A9M4"/>
<dbReference type="InterPro" id="IPR011990">
    <property type="entry name" value="TPR-like_helical_dom_sf"/>
</dbReference>
<dbReference type="Proteomes" id="UP000671879">
    <property type="component" value="Chromosome"/>
</dbReference>
<evidence type="ECO:0000256" key="1">
    <source>
        <dbReference type="SAM" id="MobiDB-lite"/>
    </source>
</evidence>
<name>A0A9Q7A9M4_9BACT</name>
<dbReference type="Gene3D" id="1.25.40.10">
    <property type="entry name" value="Tetratricopeptide repeat domain"/>
    <property type="match status" value="1"/>
</dbReference>
<dbReference type="EMBL" id="CP072943">
    <property type="protein sequence ID" value="QTX33060.1"/>
    <property type="molecule type" value="Genomic_DNA"/>
</dbReference>
<gene>
    <name evidence="2" type="ORF">KAR29_03920</name>
</gene>
<sequence>MRRKEKAPLVLVCDDERLLRRLRAQLGPLGRPLLLPGEAEDLLPSDVELVLVAGKAPLPETLAGIPRMDLPLALPSAALREALRTRLGRGGYEALCLEAEAFIADNRLSQAEETLRLALSQAPSRPEAFFLAATILEKNGSPFEARENYATALALDSGYEPARKALERLDEKERAELEETERPPTGIMNGRRE</sequence>
<accession>A0A9Q7A9M4</accession>
<evidence type="ECO:0000313" key="3">
    <source>
        <dbReference type="Proteomes" id="UP000671879"/>
    </source>
</evidence>
<feature type="region of interest" description="Disordered" evidence="1">
    <location>
        <begin position="168"/>
        <end position="193"/>
    </location>
</feature>
<dbReference type="KEGG" id="aram:KAR29_03920"/>
<feature type="compositionally biased region" description="Basic and acidic residues" evidence="1">
    <location>
        <begin position="168"/>
        <end position="182"/>
    </location>
</feature>
<evidence type="ECO:0000313" key="2">
    <source>
        <dbReference type="EMBL" id="QTX33060.1"/>
    </source>
</evidence>
<dbReference type="SMART" id="SM00028">
    <property type="entry name" value="TPR"/>
    <property type="match status" value="2"/>
</dbReference>
<evidence type="ECO:0008006" key="4">
    <source>
        <dbReference type="Google" id="ProtNLM"/>
    </source>
</evidence>
<reference evidence="3" key="1">
    <citation type="submission" date="2021-04" db="EMBL/GenBank/DDBJ databases">
        <title>A novel Synergistetes isolate from a pyrite-forming mixed culture.</title>
        <authorList>
            <person name="Bunk B."/>
            <person name="Sproer C."/>
            <person name="Spring S."/>
            <person name="Pester M."/>
        </authorList>
    </citation>
    <scope>NUCLEOTIDE SEQUENCE [LARGE SCALE GENOMIC DNA]</scope>
    <source>
        <strain evidence="3">J.5.4.2-T.3.5.2</strain>
    </source>
</reference>
<protein>
    <recommendedName>
        <fullName evidence="4">Tetratricopeptide repeat protein</fullName>
    </recommendedName>
</protein>
<dbReference type="SUPFAM" id="SSF48452">
    <property type="entry name" value="TPR-like"/>
    <property type="match status" value="1"/>
</dbReference>
<organism evidence="2 3">
    <name type="scientific">Aminithiophilus ramosus</name>
    <dbReference type="NCBI Taxonomy" id="3029084"/>
    <lineage>
        <taxon>Bacteria</taxon>
        <taxon>Thermotogati</taxon>
        <taxon>Synergistota</taxon>
        <taxon>Synergistia</taxon>
        <taxon>Synergistales</taxon>
        <taxon>Aminithiophilaceae</taxon>
        <taxon>Aminithiophilus</taxon>
    </lineage>
</organism>
<dbReference type="InterPro" id="IPR019734">
    <property type="entry name" value="TPR_rpt"/>
</dbReference>
<proteinExistence type="predicted"/>
<dbReference type="RefSeq" id="WP_274374331.1">
    <property type="nucleotide sequence ID" value="NZ_CP072943.1"/>
</dbReference>